<dbReference type="SUPFAM" id="SSF46689">
    <property type="entry name" value="Homeodomain-like"/>
    <property type="match status" value="2"/>
</dbReference>
<dbReference type="SMART" id="SM00342">
    <property type="entry name" value="HTH_ARAC"/>
    <property type="match status" value="1"/>
</dbReference>
<name>A0ABY7SKA5_9RHOB</name>
<feature type="domain" description="HTH araC/xylS-type" evidence="5">
    <location>
        <begin position="182"/>
        <end position="280"/>
    </location>
</feature>
<protein>
    <submittedName>
        <fullName evidence="6">AraC family transcriptional regulator</fullName>
    </submittedName>
</protein>
<dbReference type="InterPro" id="IPR018060">
    <property type="entry name" value="HTH_AraC"/>
</dbReference>
<dbReference type="InterPro" id="IPR020449">
    <property type="entry name" value="Tscrpt_reg_AraC-type_HTH"/>
</dbReference>
<evidence type="ECO:0000313" key="6">
    <source>
        <dbReference type="EMBL" id="WCR06381.1"/>
    </source>
</evidence>
<dbReference type="InterPro" id="IPR011051">
    <property type="entry name" value="RmlC_Cupin_sf"/>
</dbReference>
<evidence type="ECO:0000313" key="7">
    <source>
        <dbReference type="Proteomes" id="UP001219349"/>
    </source>
</evidence>
<keyword evidence="3" id="KW-0804">Transcription</keyword>
<keyword evidence="1" id="KW-0805">Transcription regulation</keyword>
<evidence type="ECO:0000256" key="1">
    <source>
        <dbReference type="ARBA" id="ARBA00023015"/>
    </source>
</evidence>
<dbReference type="InterPro" id="IPR018062">
    <property type="entry name" value="HTH_AraC-typ_CS"/>
</dbReference>
<dbReference type="RefSeq" id="WP_271884095.1">
    <property type="nucleotide sequence ID" value="NZ_CP067136.1"/>
</dbReference>
<reference evidence="6 7" key="1">
    <citation type="submission" date="2021-01" db="EMBL/GenBank/DDBJ databases">
        <title>Biogeographic distribution of Paracoccus.</title>
        <authorList>
            <person name="Hollensteiner J."/>
            <person name="Leineberger J."/>
            <person name="Brinkhoff T."/>
            <person name="Daniel R."/>
        </authorList>
    </citation>
    <scope>NUCLEOTIDE SEQUENCE [LARGE SCALE GENOMIC DNA]</scope>
    <source>
        <strain evidence="6 7">KCTC 22803</strain>
    </source>
</reference>
<dbReference type="InterPro" id="IPR050204">
    <property type="entry name" value="AraC_XylS_family_regulators"/>
</dbReference>
<dbReference type="Gene3D" id="1.10.10.60">
    <property type="entry name" value="Homeodomain-like"/>
    <property type="match status" value="1"/>
</dbReference>
<dbReference type="PROSITE" id="PS00041">
    <property type="entry name" value="HTH_ARAC_FAMILY_1"/>
    <property type="match status" value="1"/>
</dbReference>
<dbReference type="PANTHER" id="PTHR46796">
    <property type="entry name" value="HTH-TYPE TRANSCRIPTIONAL ACTIVATOR RHAS-RELATED"/>
    <property type="match status" value="1"/>
</dbReference>
<sequence>MQPWFETVSIPADRSWLLFDRQLPEFPFNWHYHPEFELTLTVNSRGMRVVGDHVEQYGDGDLVLLGPDLPHAWQSRELLGPGLHRAIVCWFTRDWAEALLALIPEFSPVGTLLAESGRGLVFDRETVAQLRPKMLALGTLPPARQALQLQMILLDLAGAAHRPLSSGQVAVSGMPRDQARMRRVLDWLHAHYDQPLRLAPLCARAHLTASQLQRVFKRSTGMSISRYVLHLRIGRACQMLAQTDLPLTRIAVDCGFSDAAHFSRQFRAVRGMPPSRFRSGFRGINDPADAQGRAHRENK</sequence>
<gene>
    <name evidence="6" type="ORF">JHX87_12875</name>
</gene>
<proteinExistence type="predicted"/>
<dbReference type="PROSITE" id="PS01124">
    <property type="entry name" value="HTH_ARAC_FAMILY_2"/>
    <property type="match status" value="1"/>
</dbReference>
<dbReference type="EMBL" id="CP067136">
    <property type="protein sequence ID" value="WCR06381.1"/>
    <property type="molecule type" value="Genomic_DNA"/>
</dbReference>
<dbReference type="SUPFAM" id="SSF51182">
    <property type="entry name" value="RmlC-like cupins"/>
    <property type="match status" value="1"/>
</dbReference>
<dbReference type="Proteomes" id="UP001219349">
    <property type="component" value="Chromosome"/>
</dbReference>
<evidence type="ECO:0000259" key="5">
    <source>
        <dbReference type="PROSITE" id="PS01124"/>
    </source>
</evidence>
<keyword evidence="7" id="KW-1185">Reference proteome</keyword>
<evidence type="ECO:0000256" key="3">
    <source>
        <dbReference type="ARBA" id="ARBA00023163"/>
    </source>
</evidence>
<keyword evidence="2" id="KW-0238">DNA-binding</keyword>
<dbReference type="InterPro" id="IPR009057">
    <property type="entry name" value="Homeodomain-like_sf"/>
</dbReference>
<dbReference type="Pfam" id="PF12833">
    <property type="entry name" value="HTH_18"/>
    <property type="match status" value="1"/>
</dbReference>
<evidence type="ECO:0000256" key="2">
    <source>
        <dbReference type="ARBA" id="ARBA00023125"/>
    </source>
</evidence>
<dbReference type="CDD" id="cd06976">
    <property type="entry name" value="cupin_MtlR-like_N"/>
    <property type="match status" value="1"/>
</dbReference>
<evidence type="ECO:0000256" key="4">
    <source>
        <dbReference type="SAM" id="MobiDB-lite"/>
    </source>
</evidence>
<dbReference type="PRINTS" id="PR00032">
    <property type="entry name" value="HTHARAC"/>
</dbReference>
<organism evidence="6 7">
    <name type="scientific">Paracoccus fistulariae</name>
    <dbReference type="NCBI Taxonomy" id="658446"/>
    <lineage>
        <taxon>Bacteria</taxon>
        <taxon>Pseudomonadati</taxon>
        <taxon>Pseudomonadota</taxon>
        <taxon>Alphaproteobacteria</taxon>
        <taxon>Rhodobacterales</taxon>
        <taxon>Paracoccaceae</taxon>
        <taxon>Paracoccus</taxon>
    </lineage>
</organism>
<accession>A0ABY7SKA5</accession>
<feature type="region of interest" description="Disordered" evidence="4">
    <location>
        <begin position="280"/>
        <end position="299"/>
    </location>
</feature>